<accession>A0AAV2YHZ0</accession>
<dbReference type="InterPro" id="IPR016197">
    <property type="entry name" value="Chromo-like_dom_sf"/>
</dbReference>
<dbReference type="SMART" id="SM00298">
    <property type="entry name" value="CHROMO"/>
    <property type="match status" value="1"/>
</dbReference>
<comment type="caution">
    <text evidence="2">The sequence shown here is derived from an EMBL/GenBank/DDBJ whole genome shotgun (WGS) entry which is preliminary data.</text>
</comment>
<evidence type="ECO:0000313" key="2">
    <source>
        <dbReference type="EMBL" id="DAZ93483.1"/>
    </source>
</evidence>
<dbReference type="Gene3D" id="2.40.50.40">
    <property type="match status" value="1"/>
</dbReference>
<evidence type="ECO:0000313" key="3">
    <source>
        <dbReference type="Proteomes" id="UP001146120"/>
    </source>
</evidence>
<organism evidence="2 3">
    <name type="scientific">Lagenidium giganteum</name>
    <dbReference type="NCBI Taxonomy" id="4803"/>
    <lineage>
        <taxon>Eukaryota</taxon>
        <taxon>Sar</taxon>
        <taxon>Stramenopiles</taxon>
        <taxon>Oomycota</taxon>
        <taxon>Peronosporomycetes</taxon>
        <taxon>Pythiales</taxon>
        <taxon>Pythiaceae</taxon>
    </lineage>
</organism>
<dbReference type="PROSITE" id="PS50013">
    <property type="entry name" value="CHROMO_2"/>
    <property type="match status" value="1"/>
</dbReference>
<dbReference type="SUPFAM" id="SSF54160">
    <property type="entry name" value="Chromo domain-like"/>
    <property type="match status" value="1"/>
</dbReference>
<dbReference type="AlphaFoldDB" id="A0AAV2YHZ0"/>
<proteinExistence type="predicted"/>
<dbReference type="Proteomes" id="UP001146120">
    <property type="component" value="Unassembled WGS sequence"/>
</dbReference>
<sequence length="116" mass="13525">MCHESGAQLSGCKVEGTLAFDQALSPEDSWLAEEVEPDESEVEEITDCRYKPRVRNGRRQREYLMKWVGCEEQSWVAEEDLSFTALLYEFDARRAWENRREAPQDADESELESDEE</sequence>
<protein>
    <recommendedName>
        <fullName evidence="1">Chromo domain-containing protein</fullName>
    </recommendedName>
</protein>
<dbReference type="EMBL" id="DAKRPA010000312">
    <property type="protein sequence ID" value="DAZ93483.1"/>
    <property type="molecule type" value="Genomic_DNA"/>
</dbReference>
<feature type="domain" description="Chromo" evidence="1">
    <location>
        <begin position="40"/>
        <end position="102"/>
    </location>
</feature>
<keyword evidence="3" id="KW-1185">Reference proteome</keyword>
<evidence type="ECO:0000259" key="1">
    <source>
        <dbReference type="PROSITE" id="PS50013"/>
    </source>
</evidence>
<name>A0AAV2YHZ0_9STRA</name>
<reference evidence="2" key="2">
    <citation type="journal article" date="2023" name="Microbiol Resour">
        <title>Decontamination and Annotation of the Draft Genome Sequence of the Oomycete Lagenidium giganteum ARSEF 373.</title>
        <authorList>
            <person name="Morgan W.R."/>
            <person name="Tartar A."/>
        </authorList>
    </citation>
    <scope>NUCLEOTIDE SEQUENCE</scope>
    <source>
        <strain evidence="2">ARSEF 373</strain>
    </source>
</reference>
<gene>
    <name evidence="2" type="ORF">N0F65_007851</name>
</gene>
<reference evidence="2" key="1">
    <citation type="submission" date="2022-11" db="EMBL/GenBank/DDBJ databases">
        <authorList>
            <person name="Morgan W.R."/>
            <person name="Tartar A."/>
        </authorList>
    </citation>
    <scope>NUCLEOTIDE SEQUENCE</scope>
    <source>
        <strain evidence="2">ARSEF 373</strain>
    </source>
</reference>
<dbReference type="InterPro" id="IPR000953">
    <property type="entry name" value="Chromo/chromo_shadow_dom"/>
</dbReference>